<keyword evidence="2" id="KW-1185">Reference proteome</keyword>
<gene>
    <name evidence="1" type="ORF">PCOR1329_LOCUS17782</name>
</gene>
<name>A0ABN9R6S4_9DINO</name>
<dbReference type="Proteomes" id="UP001189429">
    <property type="component" value="Unassembled WGS sequence"/>
</dbReference>
<protein>
    <recommendedName>
        <fullName evidence="3">DUF3990 domain-containing protein</fullName>
    </recommendedName>
</protein>
<organism evidence="1 2">
    <name type="scientific">Prorocentrum cordatum</name>
    <dbReference type="NCBI Taxonomy" id="2364126"/>
    <lineage>
        <taxon>Eukaryota</taxon>
        <taxon>Sar</taxon>
        <taxon>Alveolata</taxon>
        <taxon>Dinophyceae</taxon>
        <taxon>Prorocentrales</taxon>
        <taxon>Prorocentraceae</taxon>
        <taxon>Prorocentrum</taxon>
    </lineage>
</organism>
<dbReference type="SUPFAM" id="SSF56399">
    <property type="entry name" value="ADP-ribosylation"/>
    <property type="match status" value="1"/>
</dbReference>
<dbReference type="EMBL" id="CAUYUJ010005557">
    <property type="protein sequence ID" value="CAK0814087.1"/>
    <property type="molecule type" value="Genomic_DNA"/>
</dbReference>
<evidence type="ECO:0000313" key="2">
    <source>
        <dbReference type="Proteomes" id="UP001189429"/>
    </source>
</evidence>
<sequence length="175" mass="19688">MSGMRIDDTDGVAYTYEEYVAYYTGAYKKKAIDAAWDKLQPVQPKAKPANPYVITVYHATDAAGKEGILRSNGFLPGDDGLNGPGIYFSENVNQAISHCRHDPEFVFEVFLNTQSPMVVPSTQYGKEYKYTDWCISRAKIANRAVSVKELYEVVAPRKLKHIKSFSAWRASSAMW</sequence>
<accession>A0ABN9R6S4</accession>
<proteinExistence type="predicted"/>
<reference evidence="1" key="1">
    <citation type="submission" date="2023-10" db="EMBL/GenBank/DDBJ databases">
        <authorList>
            <person name="Chen Y."/>
            <person name="Shah S."/>
            <person name="Dougan E. K."/>
            <person name="Thang M."/>
            <person name="Chan C."/>
        </authorList>
    </citation>
    <scope>NUCLEOTIDE SEQUENCE [LARGE SCALE GENOMIC DNA]</scope>
</reference>
<evidence type="ECO:0008006" key="3">
    <source>
        <dbReference type="Google" id="ProtNLM"/>
    </source>
</evidence>
<comment type="caution">
    <text evidence="1">The sequence shown here is derived from an EMBL/GenBank/DDBJ whole genome shotgun (WGS) entry which is preliminary data.</text>
</comment>
<evidence type="ECO:0000313" key="1">
    <source>
        <dbReference type="EMBL" id="CAK0814087.1"/>
    </source>
</evidence>